<organism evidence="1 2">
    <name type="scientific">Thermoproteota archaeon</name>
    <dbReference type="NCBI Taxonomy" id="2056631"/>
    <lineage>
        <taxon>Archaea</taxon>
        <taxon>Thermoproteota</taxon>
    </lineage>
</organism>
<dbReference type="EMBL" id="QMQV01000258">
    <property type="protein sequence ID" value="RLE45423.1"/>
    <property type="molecule type" value="Genomic_DNA"/>
</dbReference>
<proteinExistence type="predicted"/>
<gene>
    <name evidence="1" type="ORF">DRJ31_11295</name>
</gene>
<protein>
    <recommendedName>
        <fullName evidence="3">Cdc6 C-terminal domain-containing protein</fullName>
    </recommendedName>
</protein>
<evidence type="ECO:0000313" key="1">
    <source>
        <dbReference type="EMBL" id="RLE45423.1"/>
    </source>
</evidence>
<evidence type="ECO:0000313" key="2">
    <source>
        <dbReference type="Proteomes" id="UP000278475"/>
    </source>
</evidence>
<comment type="caution">
    <text evidence="1">The sequence shown here is derived from an EMBL/GenBank/DDBJ whole genome shotgun (WGS) entry which is preliminary data.</text>
</comment>
<evidence type="ECO:0008006" key="3">
    <source>
        <dbReference type="Google" id="ProtNLM"/>
    </source>
</evidence>
<reference evidence="1 2" key="1">
    <citation type="submission" date="2018-06" db="EMBL/GenBank/DDBJ databases">
        <title>Extensive metabolic versatility and redundancy in microbially diverse, dynamic hydrothermal sediments.</title>
        <authorList>
            <person name="Dombrowski N."/>
            <person name="Teske A."/>
            <person name="Baker B.J."/>
        </authorList>
    </citation>
    <scope>NUCLEOTIDE SEQUENCE [LARGE SCALE GENOMIC DNA]</scope>
    <source>
        <strain evidence="1">B66_G16</strain>
    </source>
</reference>
<name>A0A497EJ02_9CREN</name>
<dbReference type="Proteomes" id="UP000278475">
    <property type="component" value="Unassembled WGS sequence"/>
</dbReference>
<sequence length="129" mass="15062">MARDKLLKGLELKGVRQSAPQNYGAKPVSDLEVLLQTPSLYRTLLLIHEYLVVYRKRGFTYNGIKRYAASKGFYREYTDRTLDRAIRKLAELGFLTRYHPKDNKKKVIFIPTERFHNVISEREGLIDDG</sequence>
<dbReference type="AlphaFoldDB" id="A0A497EJ02"/>
<dbReference type="SUPFAM" id="SSF46785">
    <property type="entry name" value="Winged helix' DNA-binding domain"/>
    <property type="match status" value="1"/>
</dbReference>
<accession>A0A497EJ02</accession>
<dbReference type="InterPro" id="IPR036390">
    <property type="entry name" value="WH_DNA-bd_sf"/>
</dbReference>